<proteinExistence type="predicted"/>
<dbReference type="SUPFAM" id="SSF103473">
    <property type="entry name" value="MFS general substrate transporter"/>
    <property type="match status" value="1"/>
</dbReference>
<feature type="non-terminal residue" evidence="2">
    <location>
        <position position="174"/>
    </location>
</feature>
<dbReference type="STRING" id="42156.A0A3P6V927"/>
<dbReference type="InterPro" id="IPR036259">
    <property type="entry name" value="MFS_trans_sf"/>
</dbReference>
<dbReference type="AlphaFoldDB" id="A0A3P6V927"/>
<keyword evidence="3" id="KW-1185">Reference proteome</keyword>
<dbReference type="PANTHER" id="PTHR28658">
    <property type="entry name" value="TRANSMEMBRANE PROTEIN 180"/>
    <property type="match status" value="1"/>
</dbReference>
<evidence type="ECO:0000256" key="1">
    <source>
        <dbReference type="SAM" id="Phobius"/>
    </source>
</evidence>
<dbReference type="OMA" id="SCISVAW"/>
<gene>
    <name evidence="2" type="ORF">NLS_LOCUS7764</name>
</gene>
<feature type="transmembrane region" description="Helical" evidence="1">
    <location>
        <begin position="77"/>
        <end position="96"/>
    </location>
</feature>
<keyword evidence="1" id="KW-1133">Transmembrane helix</keyword>
<dbReference type="Pfam" id="PF13347">
    <property type="entry name" value="MFS_2"/>
    <property type="match status" value="1"/>
</dbReference>
<feature type="transmembrane region" description="Helical" evidence="1">
    <location>
        <begin position="40"/>
        <end position="56"/>
    </location>
</feature>
<keyword evidence="1" id="KW-0812">Transmembrane</keyword>
<dbReference type="EMBL" id="UYRX01000858">
    <property type="protein sequence ID" value="VDK86711.1"/>
    <property type="molecule type" value="Genomic_DNA"/>
</dbReference>
<feature type="transmembrane region" description="Helical" evidence="1">
    <location>
        <begin position="116"/>
        <end position="135"/>
    </location>
</feature>
<reference evidence="2 3" key="1">
    <citation type="submission" date="2018-08" db="EMBL/GenBank/DDBJ databases">
        <authorList>
            <person name="Laetsch R D."/>
            <person name="Stevens L."/>
            <person name="Kumar S."/>
            <person name="Blaxter L. M."/>
        </authorList>
    </citation>
    <scope>NUCLEOTIDE SEQUENCE [LARGE SCALE GENOMIC DNA]</scope>
</reference>
<accession>A0A3P6V927</accession>
<feature type="non-terminal residue" evidence="2">
    <location>
        <position position="1"/>
    </location>
</feature>
<dbReference type="InterPro" id="IPR040035">
    <property type="entry name" value="TMEM180"/>
</dbReference>
<evidence type="ECO:0000313" key="2">
    <source>
        <dbReference type="EMBL" id="VDK86711.1"/>
    </source>
</evidence>
<dbReference type="OrthoDB" id="189226at2759"/>
<dbReference type="PANTHER" id="PTHR28658:SF1">
    <property type="entry name" value="MAJOR FACILITATOR SUPERFAMILY DOMAIN CONTAINING 13B"/>
    <property type="match status" value="1"/>
</dbReference>
<name>A0A3P6V927_LITSI</name>
<organism evidence="2 3">
    <name type="scientific">Litomosoides sigmodontis</name>
    <name type="common">Filarial nematode worm</name>
    <dbReference type="NCBI Taxonomy" id="42156"/>
    <lineage>
        <taxon>Eukaryota</taxon>
        <taxon>Metazoa</taxon>
        <taxon>Ecdysozoa</taxon>
        <taxon>Nematoda</taxon>
        <taxon>Chromadorea</taxon>
        <taxon>Rhabditida</taxon>
        <taxon>Spirurina</taxon>
        <taxon>Spiruromorpha</taxon>
        <taxon>Filarioidea</taxon>
        <taxon>Onchocercidae</taxon>
        <taxon>Litomosoides</taxon>
    </lineage>
</organism>
<evidence type="ECO:0008006" key="4">
    <source>
        <dbReference type="Google" id="ProtNLM"/>
    </source>
</evidence>
<evidence type="ECO:0000313" key="3">
    <source>
        <dbReference type="Proteomes" id="UP000277928"/>
    </source>
</evidence>
<keyword evidence="1" id="KW-0472">Membrane</keyword>
<feature type="transmembrane region" description="Helical" evidence="1">
    <location>
        <begin position="7"/>
        <end position="28"/>
    </location>
</feature>
<protein>
    <recommendedName>
        <fullName evidence="4">Major facilitator superfamily associated domain-containing protein</fullName>
    </recommendedName>
</protein>
<dbReference type="Proteomes" id="UP000277928">
    <property type="component" value="Unassembled WGS sequence"/>
</dbReference>
<sequence length="174" mass="19721">MGVSINNALFCGQLGMSLMQTFFMFYYVKVFLNIYKINQFWFGTAQVLFAIWNAINDPLFGYAQDVSITWFHCRTKVISVFGPCLAASFLVLWFPWNNVEDSTLSYVVGCHLVFGLFFYDTFYSCISVAWSALFAETTSSKPERISALKFSQLAILLSVNVVPITEKLTDGLNV</sequence>